<dbReference type="AlphaFoldDB" id="A0A8H3ELX0"/>
<sequence length="347" mass="36957">MSSVFLPPNQTRGRILYDPQKSSTAKKLSGYSYSNCYGSGHCGYGVVYNDTITVGGISATLPFEVSTGNNGIGNSQGNGDSGDFGLAYSQNGMSTSPKAVPTWFQTIMNQLESKTFAIHHEQDQGQIQFGYVDSSYDIGYAPLNADYYWGVNFTGYLAAGNYIPRTWTVVVDTGTSRSSLPPDIARDYFKTVPGSTETGSGYTYPCDTALPDFVYGIGSFRGIIPGTFLQGNETSNGRCSSILGISDGSVIFGQNFIKAQYVVFDYGGRRVGFGNKVASQSSSTSPVTSAMTSEAASTNSTSPAASANPTIAPPVMSTAHSLRTNSKLGWNEVVSLVALWLFLKLIS</sequence>
<dbReference type="PANTHER" id="PTHR47966:SF2">
    <property type="entry name" value="ASPERGILLOPEPSIN-1-RELATED"/>
    <property type="match status" value="1"/>
</dbReference>
<dbReference type="PROSITE" id="PS00141">
    <property type="entry name" value="ASP_PROTEASE"/>
    <property type="match status" value="1"/>
</dbReference>
<evidence type="ECO:0000256" key="1">
    <source>
        <dbReference type="ARBA" id="ARBA00007447"/>
    </source>
</evidence>
<dbReference type="PRINTS" id="PR00792">
    <property type="entry name" value="PEPSIN"/>
</dbReference>
<dbReference type="Gene3D" id="2.40.70.10">
    <property type="entry name" value="Acid Proteases"/>
    <property type="match status" value="2"/>
</dbReference>
<organism evidence="6 7">
    <name type="scientific">Gomphillus americanus</name>
    <dbReference type="NCBI Taxonomy" id="1940652"/>
    <lineage>
        <taxon>Eukaryota</taxon>
        <taxon>Fungi</taxon>
        <taxon>Dikarya</taxon>
        <taxon>Ascomycota</taxon>
        <taxon>Pezizomycotina</taxon>
        <taxon>Lecanoromycetes</taxon>
        <taxon>OSLEUM clade</taxon>
        <taxon>Ostropomycetidae</taxon>
        <taxon>Ostropales</taxon>
        <taxon>Graphidaceae</taxon>
        <taxon>Gomphilloideae</taxon>
        <taxon>Gomphillus</taxon>
    </lineage>
</organism>
<evidence type="ECO:0000313" key="7">
    <source>
        <dbReference type="Proteomes" id="UP000664169"/>
    </source>
</evidence>
<dbReference type="Pfam" id="PF00026">
    <property type="entry name" value="Asp"/>
    <property type="match status" value="1"/>
</dbReference>
<evidence type="ECO:0000256" key="2">
    <source>
        <dbReference type="ARBA" id="ARBA00022750"/>
    </source>
</evidence>
<dbReference type="PANTHER" id="PTHR47966">
    <property type="entry name" value="BETA-SITE APP-CLEAVING ENZYME, ISOFORM A-RELATED"/>
    <property type="match status" value="1"/>
</dbReference>
<evidence type="ECO:0000313" key="6">
    <source>
        <dbReference type="EMBL" id="CAF9907980.1"/>
    </source>
</evidence>
<feature type="region of interest" description="Disordered" evidence="4">
    <location>
        <begin position="277"/>
        <end position="310"/>
    </location>
</feature>
<dbReference type="InterPro" id="IPR001461">
    <property type="entry name" value="Aspartic_peptidase_A1"/>
</dbReference>
<feature type="domain" description="Peptidase A1" evidence="5">
    <location>
        <begin position="1"/>
        <end position="274"/>
    </location>
</feature>
<evidence type="ECO:0000256" key="4">
    <source>
        <dbReference type="SAM" id="MobiDB-lite"/>
    </source>
</evidence>
<dbReference type="OrthoDB" id="771136at2759"/>
<dbReference type="SUPFAM" id="SSF50630">
    <property type="entry name" value="Acid proteases"/>
    <property type="match status" value="1"/>
</dbReference>
<evidence type="ECO:0000256" key="3">
    <source>
        <dbReference type="RuleBase" id="RU000454"/>
    </source>
</evidence>
<dbReference type="InterPro" id="IPR021109">
    <property type="entry name" value="Peptidase_aspartic_dom_sf"/>
</dbReference>
<keyword evidence="2 3" id="KW-0064">Aspartyl protease</keyword>
<accession>A0A8H3ELX0</accession>
<comment type="caution">
    <text evidence="6">The sequence shown here is derived from an EMBL/GenBank/DDBJ whole genome shotgun (WGS) entry which is preliminary data.</text>
</comment>
<protein>
    <recommendedName>
        <fullName evidence="5">Peptidase A1 domain-containing protein</fullName>
    </recommendedName>
</protein>
<dbReference type="InterPro" id="IPR033121">
    <property type="entry name" value="PEPTIDASE_A1"/>
</dbReference>
<keyword evidence="3" id="KW-0645">Protease</keyword>
<dbReference type="EMBL" id="CAJPDQ010000004">
    <property type="protein sequence ID" value="CAF9907980.1"/>
    <property type="molecule type" value="Genomic_DNA"/>
</dbReference>
<dbReference type="GO" id="GO:0006508">
    <property type="term" value="P:proteolysis"/>
    <property type="evidence" value="ECO:0007669"/>
    <property type="project" value="UniProtKB-KW"/>
</dbReference>
<reference evidence="6" key="1">
    <citation type="submission" date="2021-03" db="EMBL/GenBank/DDBJ databases">
        <authorList>
            <person name="Tagirdzhanova G."/>
        </authorList>
    </citation>
    <scope>NUCLEOTIDE SEQUENCE</scope>
</reference>
<dbReference type="InterPro" id="IPR001969">
    <property type="entry name" value="Aspartic_peptidase_AS"/>
</dbReference>
<dbReference type="Proteomes" id="UP000664169">
    <property type="component" value="Unassembled WGS sequence"/>
</dbReference>
<dbReference type="GO" id="GO:0004190">
    <property type="term" value="F:aspartic-type endopeptidase activity"/>
    <property type="evidence" value="ECO:0007669"/>
    <property type="project" value="UniProtKB-KW"/>
</dbReference>
<comment type="similarity">
    <text evidence="1 3">Belongs to the peptidase A1 family.</text>
</comment>
<name>A0A8H3ELX0_9LECA</name>
<dbReference type="PROSITE" id="PS51767">
    <property type="entry name" value="PEPTIDASE_A1"/>
    <property type="match status" value="1"/>
</dbReference>
<keyword evidence="3" id="KW-0378">Hydrolase</keyword>
<gene>
    <name evidence="6" type="ORF">GOMPHAMPRED_006039</name>
</gene>
<evidence type="ECO:0000259" key="5">
    <source>
        <dbReference type="PROSITE" id="PS51767"/>
    </source>
</evidence>
<keyword evidence="7" id="KW-1185">Reference proteome</keyword>
<proteinExistence type="inferred from homology"/>
<feature type="compositionally biased region" description="Low complexity" evidence="4">
    <location>
        <begin position="279"/>
        <end position="310"/>
    </location>
</feature>